<name>A0A1A9Z3H0_GLOPL</name>
<dbReference type="Proteomes" id="UP000092445">
    <property type="component" value="Unassembled WGS sequence"/>
</dbReference>
<keyword evidence="3" id="KW-1185">Reference proteome</keyword>
<dbReference type="EnsemblMetazoa" id="GPAI002760-RA">
    <property type="protein sequence ID" value="GPAI002760-PA"/>
    <property type="gene ID" value="GPAI002760"/>
</dbReference>
<feature type="transmembrane region" description="Helical" evidence="1">
    <location>
        <begin position="57"/>
        <end position="77"/>
    </location>
</feature>
<reference evidence="2" key="2">
    <citation type="submission" date="2020-05" db="UniProtKB">
        <authorList>
            <consortium name="EnsemblMetazoa"/>
        </authorList>
    </citation>
    <scope>IDENTIFICATION</scope>
    <source>
        <strain evidence="2">IAEA</strain>
    </source>
</reference>
<proteinExistence type="predicted"/>
<feature type="transmembrane region" description="Helical" evidence="1">
    <location>
        <begin position="89"/>
        <end position="110"/>
    </location>
</feature>
<keyword evidence="1" id="KW-1133">Transmembrane helix</keyword>
<feature type="transmembrane region" description="Helical" evidence="1">
    <location>
        <begin position="130"/>
        <end position="151"/>
    </location>
</feature>
<dbReference type="VEuPathDB" id="VectorBase:GPAI002760"/>
<evidence type="ECO:0000313" key="3">
    <source>
        <dbReference type="Proteomes" id="UP000092445"/>
    </source>
</evidence>
<keyword evidence="1" id="KW-0812">Transmembrane</keyword>
<sequence length="188" mass="23013">MDIYKMYLIITAITKNRYYIILYYTSTILYYTILVLYYTILYYTILYYTSTILYYTILYYTILHYTSTILYYAILYYTSTILYYTSTTLCYTILYFTILYYTSTILQYTSTVLTVPLYLHMQRLYPYRSITGYICHIKFYRLLIVVFMISLCGERHDLIFMAFRIILVTKKVYKNLPQPDYVHWTEDL</sequence>
<keyword evidence="1" id="KW-0472">Membrane</keyword>
<reference evidence="3" key="1">
    <citation type="submission" date="2014-03" db="EMBL/GenBank/DDBJ databases">
        <authorList>
            <person name="Aksoy S."/>
            <person name="Warren W."/>
            <person name="Wilson R.K."/>
        </authorList>
    </citation>
    <scope>NUCLEOTIDE SEQUENCE [LARGE SCALE GENOMIC DNA]</scope>
    <source>
        <strain evidence="3">IAEA</strain>
    </source>
</reference>
<protein>
    <submittedName>
        <fullName evidence="2">Uncharacterized protein</fullName>
    </submittedName>
</protein>
<organism evidence="2 3">
    <name type="scientific">Glossina pallidipes</name>
    <name type="common">Tsetse fly</name>
    <dbReference type="NCBI Taxonomy" id="7398"/>
    <lineage>
        <taxon>Eukaryota</taxon>
        <taxon>Metazoa</taxon>
        <taxon>Ecdysozoa</taxon>
        <taxon>Arthropoda</taxon>
        <taxon>Hexapoda</taxon>
        <taxon>Insecta</taxon>
        <taxon>Pterygota</taxon>
        <taxon>Neoptera</taxon>
        <taxon>Endopterygota</taxon>
        <taxon>Diptera</taxon>
        <taxon>Brachycera</taxon>
        <taxon>Muscomorpha</taxon>
        <taxon>Hippoboscoidea</taxon>
        <taxon>Glossinidae</taxon>
        <taxon>Glossina</taxon>
    </lineage>
</organism>
<evidence type="ECO:0000313" key="2">
    <source>
        <dbReference type="EnsemblMetazoa" id="GPAI002760-PA"/>
    </source>
</evidence>
<accession>A0A1A9Z3H0</accession>
<evidence type="ECO:0000256" key="1">
    <source>
        <dbReference type="SAM" id="Phobius"/>
    </source>
</evidence>
<feature type="transmembrane region" description="Helical" evidence="1">
    <location>
        <begin position="21"/>
        <end position="45"/>
    </location>
</feature>
<dbReference type="AlphaFoldDB" id="A0A1A9Z3H0"/>